<feature type="compositionally biased region" description="Low complexity" evidence="1">
    <location>
        <begin position="642"/>
        <end position="659"/>
    </location>
</feature>
<feature type="compositionally biased region" description="Polar residues" evidence="1">
    <location>
        <begin position="14"/>
        <end position="23"/>
    </location>
</feature>
<comment type="caution">
    <text evidence="2">The sequence shown here is derived from an EMBL/GenBank/DDBJ whole genome shotgun (WGS) entry which is preliminary data.</text>
</comment>
<feature type="compositionally biased region" description="Polar residues" evidence="1">
    <location>
        <begin position="348"/>
        <end position="358"/>
    </location>
</feature>
<proteinExistence type="predicted"/>
<feature type="compositionally biased region" description="Polar residues" evidence="1">
    <location>
        <begin position="665"/>
        <end position="677"/>
    </location>
</feature>
<accession>A0A9P4QGT2</accession>
<feature type="compositionally biased region" description="Basic and acidic residues" evidence="1">
    <location>
        <begin position="332"/>
        <end position="347"/>
    </location>
</feature>
<feature type="compositionally biased region" description="Basic and acidic residues" evidence="1">
    <location>
        <begin position="41"/>
        <end position="53"/>
    </location>
</feature>
<feature type="compositionally biased region" description="Basic residues" evidence="1">
    <location>
        <begin position="1"/>
        <end position="10"/>
    </location>
</feature>
<feature type="compositionally biased region" description="Basic and acidic residues" evidence="1">
    <location>
        <begin position="129"/>
        <end position="148"/>
    </location>
</feature>
<feature type="compositionally biased region" description="Acidic residues" evidence="1">
    <location>
        <begin position="538"/>
        <end position="548"/>
    </location>
</feature>
<protein>
    <submittedName>
        <fullName evidence="2">Uncharacterized protein</fullName>
    </submittedName>
</protein>
<name>A0A9P4QGT2_9PEZI</name>
<dbReference type="AlphaFoldDB" id="A0A9P4QGT2"/>
<sequence>MAMKRPRRSLPSKGDTTLTQIGFVSTPFRSAPSESEGSDIESNHTREYKDSSRPHKRRKVSKTESSTRTTDHVENAIGVVIDVGDLENRDNDDIETQATALFKGNEAIEASSPRGDFGPPTVSRRRRSRSEVHTVDEHSDEERIKDETANAARKRQSNGIRRVPPPATPDVDIGHLVTDDEEEEEEEEEDYKPIQTKRSDSSRLLTPAASGGSSSRKMQCVARKQSNTLTQMIRGPLKKRKMLLHSQWQPDWESQGIPAYRSPRRTTRTRQDLEMDGASSTQLKSPPASSPVNSNRKRVGGFQTPRKPFKHLEEVPSSQTPPSIKFSSQRPTWKDTSDRSPLKERSANVRSNISQLRNSTDKDPTGRSACWTKPTDSMRLTRHKYAKRSPYRKLEHLHTIPDSEGYEEINSLEGDVFKDLTDEPSSWHAGSSKKILRRTETVQDSQPEATCDLLLSDSGINQDVNSDYETDYNTHDVGQRSTHDDVYDTVEQAAYDPACSALDRDAARAWQYTQCQRRAGSEIAPNDGEEAGRYDGETTADEATDDETYFLPVLESQETLENRLESRRPSNIRFSSDKPAKTMKSSSGSSNEVFCNTWECSVPRSSSRAPSPPQQSDNSKQQDIIPCSQRENLEQASDEYNTPTQSSPTTVPTQPLSPVGKLQNLMDSQAREPQSNILPEWSEMLGSSSPFTRPPWSSPQLPSSTQMHEDRHANDLQLDSLVDFSLPPPPPISSIRETPLHSSES</sequence>
<dbReference type="EMBL" id="MU003765">
    <property type="protein sequence ID" value="KAF2726189.1"/>
    <property type="molecule type" value="Genomic_DNA"/>
</dbReference>
<feature type="compositionally biased region" description="Polar residues" evidence="1">
    <location>
        <begin position="316"/>
        <end position="331"/>
    </location>
</feature>
<dbReference type="Proteomes" id="UP000799441">
    <property type="component" value="Unassembled WGS sequence"/>
</dbReference>
<organism evidence="2 3">
    <name type="scientific">Polychaeton citri CBS 116435</name>
    <dbReference type="NCBI Taxonomy" id="1314669"/>
    <lineage>
        <taxon>Eukaryota</taxon>
        <taxon>Fungi</taxon>
        <taxon>Dikarya</taxon>
        <taxon>Ascomycota</taxon>
        <taxon>Pezizomycotina</taxon>
        <taxon>Dothideomycetes</taxon>
        <taxon>Dothideomycetidae</taxon>
        <taxon>Capnodiales</taxon>
        <taxon>Capnodiaceae</taxon>
        <taxon>Polychaeton</taxon>
    </lineage>
</organism>
<reference evidence="2" key="1">
    <citation type="journal article" date="2020" name="Stud. Mycol.">
        <title>101 Dothideomycetes genomes: a test case for predicting lifestyles and emergence of pathogens.</title>
        <authorList>
            <person name="Haridas S."/>
            <person name="Albert R."/>
            <person name="Binder M."/>
            <person name="Bloem J."/>
            <person name="Labutti K."/>
            <person name="Salamov A."/>
            <person name="Andreopoulos B."/>
            <person name="Baker S."/>
            <person name="Barry K."/>
            <person name="Bills G."/>
            <person name="Bluhm B."/>
            <person name="Cannon C."/>
            <person name="Castanera R."/>
            <person name="Culley D."/>
            <person name="Daum C."/>
            <person name="Ezra D."/>
            <person name="Gonzalez J."/>
            <person name="Henrissat B."/>
            <person name="Kuo A."/>
            <person name="Liang C."/>
            <person name="Lipzen A."/>
            <person name="Lutzoni F."/>
            <person name="Magnuson J."/>
            <person name="Mondo S."/>
            <person name="Nolan M."/>
            <person name="Ohm R."/>
            <person name="Pangilinan J."/>
            <person name="Park H.-J."/>
            <person name="Ramirez L."/>
            <person name="Alfaro M."/>
            <person name="Sun H."/>
            <person name="Tritt A."/>
            <person name="Yoshinaga Y."/>
            <person name="Zwiers L.-H."/>
            <person name="Turgeon B."/>
            <person name="Goodwin S."/>
            <person name="Spatafora J."/>
            <person name="Crous P."/>
            <person name="Grigoriev I."/>
        </authorList>
    </citation>
    <scope>NUCLEOTIDE SEQUENCE</scope>
    <source>
        <strain evidence="2">CBS 116435</strain>
    </source>
</reference>
<evidence type="ECO:0000313" key="3">
    <source>
        <dbReference type="Proteomes" id="UP000799441"/>
    </source>
</evidence>
<keyword evidence="3" id="KW-1185">Reference proteome</keyword>
<evidence type="ECO:0000256" key="1">
    <source>
        <dbReference type="SAM" id="MobiDB-lite"/>
    </source>
</evidence>
<dbReference type="OrthoDB" id="3906985at2759"/>
<feature type="compositionally biased region" description="Polar residues" evidence="1">
    <location>
        <begin position="583"/>
        <end position="594"/>
    </location>
</feature>
<evidence type="ECO:0000313" key="2">
    <source>
        <dbReference type="EMBL" id="KAF2726189.1"/>
    </source>
</evidence>
<feature type="region of interest" description="Disordered" evidence="1">
    <location>
        <begin position="519"/>
        <end position="745"/>
    </location>
</feature>
<feature type="compositionally biased region" description="Acidic residues" evidence="1">
    <location>
        <begin position="179"/>
        <end position="190"/>
    </location>
</feature>
<gene>
    <name evidence="2" type="ORF">K431DRAFT_280216</name>
</gene>
<feature type="region of interest" description="Disordered" evidence="1">
    <location>
        <begin position="1"/>
        <end position="74"/>
    </location>
</feature>
<feature type="region of interest" description="Disordered" evidence="1">
    <location>
        <begin position="103"/>
        <end position="383"/>
    </location>
</feature>